<sequence>MSASTAKPPKDQYQHVIPRFILREFQLGPRKSRRERNKEYRKFRFVDERVWFYDIEHGTLEPRLIAGVYGVTNLYRDVRNASDVDEVEKKLSVLEEKAAQILQSIHRSIDVNNAEPTLSIVREDLEKFRKFLFLMHYRNEALSLSYFSPTHPENSPIRKRIETMSKRLNLKSPADMWLHYMRYYLDTPHSEIGRQAFEGLPNDVDPVTLLKDFCGVDPMAANFEAISYQSQAGLYYVGIVQAARGEEFILGHNTFGLWEGLVAGIPAIHRLFIVSPRIAVLLRLNSFRPGTDLALTLHRISASDLLDIPLEAPITKPLDWLIEGAELTAAGVKALDDYKASDQAKRDQYTSRITRLSKQQTYAINSVVLLNTKRTGSLTFLSPDRMRSTARKFWRDNDPASREERFKYEALIRRLSSTSPAITGEAPPSPQGPVRLHSPPTKRSIDVDPSPLPAASSKAPLTKAPLPKESSSNSSRSASSQTTDELRVALNKAVFMQLLRLSGPPSTPQAHYEGIRALWKHFAEAPKELHSHPLVSDYRRVSQEVIQRFRSLLLLKNPLPFRPRPNAELAETLSSTDAEFLFAFMDHLLDRLGFSNRNIAATDPRLQDTLDKRVVLMKNLAACGLLSWLAKNRHDCLDEFFRFRIYH</sequence>
<evidence type="ECO:0008006" key="4">
    <source>
        <dbReference type="Google" id="ProtNLM"/>
    </source>
</evidence>
<dbReference type="AlphaFoldDB" id="A0A9P3PYE0"/>
<dbReference type="InterPro" id="IPR025332">
    <property type="entry name" value="DUF4238"/>
</dbReference>
<dbReference type="Pfam" id="PF14022">
    <property type="entry name" value="DUF4238"/>
    <property type="match status" value="1"/>
</dbReference>
<gene>
    <name evidence="2" type="ORF">LshimejAT787_2100970</name>
</gene>
<evidence type="ECO:0000313" key="3">
    <source>
        <dbReference type="Proteomes" id="UP001063166"/>
    </source>
</evidence>
<name>A0A9P3PYE0_LYOSH</name>
<comment type="caution">
    <text evidence="2">The sequence shown here is derived from an EMBL/GenBank/DDBJ whole genome shotgun (WGS) entry which is preliminary data.</text>
</comment>
<evidence type="ECO:0000313" key="2">
    <source>
        <dbReference type="EMBL" id="GLB45337.1"/>
    </source>
</evidence>
<protein>
    <recommendedName>
        <fullName evidence="4">DUF4238 domain-containing protein</fullName>
    </recommendedName>
</protein>
<dbReference type="OrthoDB" id="5340163at2759"/>
<keyword evidence="3" id="KW-1185">Reference proteome</keyword>
<feature type="region of interest" description="Disordered" evidence="1">
    <location>
        <begin position="418"/>
        <end position="483"/>
    </location>
</feature>
<reference evidence="2" key="1">
    <citation type="submission" date="2022-07" db="EMBL/GenBank/DDBJ databases">
        <title>The genome of Lyophyllum shimeji provides insight into the initial evolution of ectomycorrhizal fungal genome.</title>
        <authorList>
            <person name="Kobayashi Y."/>
            <person name="Shibata T."/>
            <person name="Hirakawa H."/>
            <person name="Shigenobu S."/>
            <person name="Nishiyama T."/>
            <person name="Yamada A."/>
            <person name="Hasebe M."/>
            <person name="Kawaguchi M."/>
        </authorList>
    </citation>
    <scope>NUCLEOTIDE SEQUENCE</scope>
    <source>
        <strain evidence="2">AT787</strain>
    </source>
</reference>
<feature type="compositionally biased region" description="Low complexity" evidence="1">
    <location>
        <begin position="470"/>
        <end position="480"/>
    </location>
</feature>
<proteinExistence type="predicted"/>
<dbReference type="EMBL" id="BRPK01000021">
    <property type="protein sequence ID" value="GLB45337.1"/>
    <property type="molecule type" value="Genomic_DNA"/>
</dbReference>
<accession>A0A9P3PYE0</accession>
<organism evidence="2 3">
    <name type="scientific">Lyophyllum shimeji</name>
    <name type="common">Hon-shimeji</name>
    <name type="synonym">Tricholoma shimeji</name>
    <dbReference type="NCBI Taxonomy" id="47721"/>
    <lineage>
        <taxon>Eukaryota</taxon>
        <taxon>Fungi</taxon>
        <taxon>Dikarya</taxon>
        <taxon>Basidiomycota</taxon>
        <taxon>Agaricomycotina</taxon>
        <taxon>Agaricomycetes</taxon>
        <taxon>Agaricomycetidae</taxon>
        <taxon>Agaricales</taxon>
        <taxon>Tricholomatineae</taxon>
        <taxon>Lyophyllaceae</taxon>
        <taxon>Lyophyllum</taxon>
    </lineage>
</organism>
<evidence type="ECO:0000256" key="1">
    <source>
        <dbReference type="SAM" id="MobiDB-lite"/>
    </source>
</evidence>
<dbReference type="Proteomes" id="UP001063166">
    <property type="component" value="Unassembled WGS sequence"/>
</dbReference>